<sequence length="172" mass="18866">MAEETPRRKRKKMSLDSYFSRYILVVFVFLSGISCTNYSTTASVQAPPTLISITSNGSSNFTIKVRAQNPEFIFQGYRLYTGISEKEVQNPTDLNLGTDCVLASSTIVQPVEYTFEIDPSTKDNATGVSCRFFATLTPGTYIAMRTLGLAVNLQNSSSSFKVSPSSNTLIVP</sequence>
<dbReference type="EMBL" id="RQFO01000004">
    <property type="protein sequence ID" value="TGL06371.1"/>
    <property type="molecule type" value="Genomic_DNA"/>
</dbReference>
<evidence type="ECO:0000313" key="2">
    <source>
        <dbReference type="EMBL" id="TGL06371.1"/>
    </source>
</evidence>
<evidence type="ECO:0000256" key="1">
    <source>
        <dbReference type="SAM" id="Phobius"/>
    </source>
</evidence>
<keyword evidence="1" id="KW-1133">Transmembrane helix</keyword>
<name>A0ABY2LVY4_9LEPT</name>
<dbReference type="PROSITE" id="PS51257">
    <property type="entry name" value="PROKAR_LIPOPROTEIN"/>
    <property type="match status" value="1"/>
</dbReference>
<comment type="caution">
    <text evidence="2">The sequence shown here is derived from an EMBL/GenBank/DDBJ whole genome shotgun (WGS) entry which is preliminary data.</text>
</comment>
<evidence type="ECO:0008006" key="4">
    <source>
        <dbReference type="Google" id="ProtNLM"/>
    </source>
</evidence>
<reference evidence="3" key="1">
    <citation type="journal article" date="2019" name="PLoS Negl. Trop. Dis.">
        <title>Revisiting the worldwide diversity of Leptospira species in the environment.</title>
        <authorList>
            <person name="Vincent A.T."/>
            <person name="Schiettekatte O."/>
            <person name="Bourhy P."/>
            <person name="Veyrier F.J."/>
            <person name="Picardeau M."/>
        </authorList>
    </citation>
    <scope>NUCLEOTIDE SEQUENCE [LARGE SCALE GENOMIC DNA]</scope>
    <source>
        <strain evidence="3">201800278</strain>
    </source>
</reference>
<proteinExistence type="predicted"/>
<dbReference type="NCBIfam" id="NF047802">
    <property type="entry name" value="LIC11661_lipo"/>
    <property type="match status" value="1"/>
</dbReference>
<feature type="transmembrane region" description="Helical" evidence="1">
    <location>
        <begin position="21"/>
        <end position="39"/>
    </location>
</feature>
<evidence type="ECO:0000313" key="3">
    <source>
        <dbReference type="Proteomes" id="UP000297465"/>
    </source>
</evidence>
<keyword evidence="1" id="KW-0812">Transmembrane</keyword>
<accession>A0ABY2LVY4</accession>
<organism evidence="2 3">
    <name type="scientific">Leptospira montravelensis</name>
    <dbReference type="NCBI Taxonomy" id="2484961"/>
    <lineage>
        <taxon>Bacteria</taxon>
        <taxon>Pseudomonadati</taxon>
        <taxon>Spirochaetota</taxon>
        <taxon>Spirochaetia</taxon>
        <taxon>Leptospirales</taxon>
        <taxon>Leptospiraceae</taxon>
        <taxon>Leptospira</taxon>
    </lineage>
</organism>
<keyword evidence="1" id="KW-0472">Membrane</keyword>
<gene>
    <name evidence="2" type="ORF">EHQ31_04490</name>
</gene>
<keyword evidence="3" id="KW-1185">Reference proteome</keyword>
<protein>
    <recommendedName>
        <fullName evidence="4">Lipoprotein</fullName>
    </recommendedName>
</protein>
<dbReference type="Proteomes" id="UP000297465">
    <property type="component" value="Unassembled WGS sequence"/>
</dbReference>